<evidence type="ECO:0000256" key="3">
    <source>
        <dbReference type="ARBA" id="ARBA00022448"/>
    </source>
</evidence>
<comment type="function">
    <text evidence="7">Part of a binding-protein-dependent transport system for a sugar.</text>
</comment>
<dbReference type="AlphaFoldDB" id="A0A1I4U749"/>
<dbReference type="Pfam" id="PF13416">
    <property type="entry name" value="SBP_bac_8"/>
    <property type="match status" value="1"/>
</dbReference>
<dbReference type="InterPro" id="IPR006061">
    <property type="entry name" value="SBP_1_CS"/>
</dbReference>
<dbReference type="OrthoDB" id="5897001at2"/>
<sequence length="419" mass="45647">MYRTTLQGVLLASSILAGVGTAAAADVTLNIESWRNDDLQIWQEKIIPAFEAKHPGIKVTFSPSAPTEYNAALNAKLDAGSAGDLVACRPFDTSLQLFEKGKLEDLTGLEGMKNFSDVAKSAWTTDDGSKTFCVPMASVIHGFIYNTEAFEKAGVEVPKTVDQFFAALDKIKADGTYIPMAMGTKDMWEAATMGYQNIGPTYWKGEEGRKALIAGTQKLTDDAWVEPYRVLAKWKPYLGDGFEAQTYPDSQNLFTLGRAAIYPAGSWEISLFNTAGLKLGAFPPPVAKDGDTCYISDHNDIAMGLNAASAHKEEAKVFLEWVASPEFATIYANALPGFFSLNSTAVEMSDPLAKEFVSWRETCKPTIRSTYQILSRGTPNLENETWAASANVINGTETPEAAAKKLQDGLDSWYKPAKM</sequence>
<evidence type="ECO:0000313" key="11">
    <source>
        <dbReference type="Proteomes" id="UP000233491"/>
    </source>
</evidence>
<feature type="signal peptide" evidence="9">
    <location>
        <begin position="1"/>
        <end position="24"/>
    </location>
</feature>
<protein>
    <recommendedName>
        <fullName evidence="8">Probable sugar-binding periplasmic protein</fullName>
    </recommendedName>
</protein>
<dbReference type="PANTHER" id="PTHR43649:SF28">
    <property type="entry name" value="BINDING PROTEIN COMPONENT OF ABC SUGAR TRANSPORTER-RELATED"/>
    <property type="match status" value="1"/>
</dbReference>
<feature type="chain" id="PRO_5015065758" description="Probable sugar-binding periplasmic protein" evidence="9">
    <location>
        <begin position="25"/>
        <end position="419"/>
    </location>
</feature>
<evidence type="ECO:0000313" key="10">
    <source>
        <dbReference type="EMBL" id="PKR91196.1"/>
    </source>
</evidence>
<dbReference type="Gene3D" id="3.40.190.10">
    <property type="entry name" value="Periplasmic binding protein-like II"/>
    <property type="match status" value="2"/>
</dbReference>
<evidence type="ECO:0000256" key="9">
    <source>
        <dbReference type="SAM" id="SignalP"/>
    </source>
</evidence>
<organism evidence="10 11">
    <name type="scientific">Pleomorphomonas diazotrophica</name>
    <dbReference type="NCBI Taxonomy" id="1166257"/>
    <lineage>
        <taxon>Bacteria</taxon>
        <taxon>Pseudomonadati</taxon>
        <taxon>Pseudomonadota</taxon>
        <taxon>Alphaproteobacteria</taxon>
        <taxon>Hyphomicrobiales</taxon>
        <taxon>Pleomorphomonadaceae</taxon>
        <taxon>Pleomorphomonas</taxon>
    </lineage>
</organism>
<keyword evidence="3" id="KW-0813">Transport</keyword>
<reference evidence="10 11" key="1">
    <citation type="submission" date="2017-12" db="EMBL/GenBank/DDBJ databases">
        <title>Anaerobic carbon monoxide metabolism by Pleomorphomonas carboxyditropha sp. nov., a new mesophilic hydrogenogenic carboxidotroph.</title>
        <authorList>
            <person name="Esquivel-Elizondo S."/>
            <person name="Krajmalnik-Brown R."/>
        </authorList>
    </citation>
    <scope>NUCLEOTIDE SEQUENCE [LARGE SCALE GENOMIC DNA]</scope>
    <source>
        <strain evidence="10 11">R5-392</strain>
    </source>
</reference>
<dbReference type="EMBL" id="PJNW01000001">
    <property type="protein sequence ID" value="PKR91196.1"/>
    <property type="molecule type" value="Genomic_DNA"/>
</dbReference>
<comment type="similarity">
    <text evidence="2">Belongs to the bacterial solute-binding protein 1 family.</text>
</comment>
<accession>A0A1I4U749</accession>
<keyword evidence="5 9" id="KW-0732">Signal</keyword>
<evidence type="ECO:0000256" key="4">
    <source>
        <dbReference type="ARBA" id="ARBA00022597"/>
    </source>
</evidence>
<dbReference type="InterPro" id="IPR006059">
    <property type="entry name" value="SBP"/>
</dbReference>
<comment type="subcellular location">
    <subcellularLocation>
        <location evidence="1">Periplasm</location>
    </subcellularLocation>
</comment>
<name>A0A1I4U749_9HYPH</name>
<dbReference type="GO" id="GO:0055085">
    <property type="term" value="P:transmembrane transport"/>
    <property type="evidence" value="ECO:0007669"/>
    <property type="project" value="InterPro"/>
</dbReference>
<keyword evidence="4" id="KW-0762">Sugar transport</keyword>
<evidence type="ECO:0000256" key="7">
    <source>
        <dbReference type="ARBA" id="ARBA00049629"/>
    </source>
</evidence>
<proteinExistence type="inferred from homology"/>
<dbReference type="SUPFAM" id="SSF53850">
    <property type="entry name" value="Periplasmic binding protein-like II"/>
    <property type="match status" value="1"/>
</dbReference>
<dbReference type="GO" id="GO:0042597">
    <property type="term" value="C:periplasmic space"/>
    <property type="evidence" value="ECO:0007669"/>
    <property type="project" value="UniProtKB-SubCell"/>
</dbReference>
<keyword evidence="6" id="KW-0574">Periplasm</keyword>
<dbReference type="PROSITE" id="PS01037">
    <property type="entry name" value="SBP_BACTERIAL_1"/>
    <property type="match status" value="1"/>
</dbReference>
<keyword evidence="11" id="KW-1185">Reference proteome</keyword>
<dbReference type="PANTHER" id="PTHR43649">
    <property type="entry name" value="ARABINOSE-BINDING PROTEIN-RELATED"/>
    <property type="match status" value="1"/>
</dbReference>
<evidence type="ECO:0000256" key="8">
    <source>
        <dbReference type="ARBA" id="ARBA00049753"/>
    </source>
</evidence>
<dbReference type="Proteomes" id="UP000233491">
    <property type="component" value="Unassembled WGS sequence"/>
</dbReference>
<evidence type="ECO:0000256" key="2">
    <source>
        <dbReference type="ARBA" id="ARBA00008520"/>
    </source>
</evidence>
<gene>
    <name evidence="10" type="ORF">CXZ10_00300</name>
</gene>
<comment type="caution">
    <text evidence="10">The sequence shown here is derived from an EMBL/GenBank/DDBJ whole genome shotgun (WGS) entry which is preliminary data.</text>
</comment>
<dbReference type="InterPro" id="IPR050490">
    <property type="entry name" value="Bact_solute-bd_prot1"/>
</dbReference>
<evidence type="ECO:0000256" key="6">
    <source>
        <dbReference type="ARBA" id="ARBA00022764"/>
    </source>
</evidence>
<evidence type="ECO:0000256" key="5">
    <source>
        <dbReference type="ARBA" id="ARBA00022729"/>
    </source>
</evidence>
<evidence type="ECO:0000256" key="1">
    <source>
        <dbReference type="ARBA" id="ARBA00004418"/>
    </source>
</evidence>
<dbReference type="RefSeq" id="WP_101286959.1">
    <property type="nucleotide sequence ID" value="NZ_FOUQ01000007.1"/>
</dbReference>